<sequence length="45" mass="5370">MFCRENGSLFLSNLFTCFNVASTCYKRAEWKYPREKKITPQKSVF</sequence>
<dbReference type="AlphaFoldDB" id="A0A0E9QXK0"/>
<reference evidence="1" key="2">
    <citation type="journal article" date="2015" name="Fish Shellfish Immunol.">
        <title>Early steps in the European eel (Anguilla anguilla)-Vibrio vulnificus interaction in the gills: Role of the RtxA13 toxin.</title>
        <authorList>
            <person name="Callol A."/>
            <person name="Pajuelo D."/>
            <person name="Ebbesson L."/>
            <person name="Teles M."/>
            <person name="MacKenzie S."/>
            <person name="Amaro C."/>
        </authorList>
    </citation>
    <scope>NUCLEOTIDE SEQUENCE</scope>
</reference>
<protein>
    <submittedName>
        <fullName evidence="1">Uncharacterized protein</fullName>
    </submittedName>
</protein>
<organism evidence="1">
    <name type="scientific">Anguilla anguilla</name>
    <name type="common">European freshwater eel</name>
    <name type="synonym">Muraena anguilla</name>
    <dbReference type="NCBI Taxonomy" id="7936"/>
    <lineage>
        <taxon>Eukaryota</taxon>
        <taxon>Metazoa</taxon>
        <taxon>Chordata</taxon>
        <taxon>Craniata</taxon>
        <taxon>Vertebrata</taxon>
        <taxon>Euteleostomi</taxon>
        <taxon>Actinopterygii</taxon>
        <taxon>Neopterygii</taxon>
        <taxon>Teleostei</taxon>
        <taxon>Anguilliformes</taxon>
        <taxon>Anguillidae</taxon>
        <taxon>Anguilla</taxon>
    </lineage>
</organism>
<name>A0A0E9QXK0_ANGAN</name>
<accession>A0A0E9QXK0</accession>
<evidence type="ECO:0000313" key="1">
    <source>
        <dbReference type="EMBL" id="JAH21207.1"/>
    </source>
</evidence>
<reference evidence="1" key="1">
    <citation type="submission" date="2014-11" db="EMBL/GenBank/DDBJ databases">
        <authorList>
            <person name="Amaro Gonzalez C."/>
        </authorList>
    </citation>
    <scope>NUCLEOTIDE SEQUENCE</scope>
</reference>
<dbReference type="EMBL" id="GBXM01087370">
    <property type="protein sequence ID" value="JAH21207.1"/>
    <property type="molecule type" value="Transcribed_RNA"/>
</dbReference>
<proteinExistence type="predicted"/>